<dbReference type="PANTHER" id="PTHR43467">
    <property type="entry name" value="COBALT-PRECORRIN-2 C(20)-METHYLTRANSFERASE"/>
    <property type="match status" value="1"/>
</dbReference>
<proteinExistence type="predicted"/>
<evidence type="ECO:0000313" key="9">
    <source>
        <dbReference type="Proteomes" id="UP000256900"/>
    </source>
</evidence>
<dbReference type="GO" id="GO:0009236">
    <property type="term" value="P:cobalamin biosynthetic process"/>
    <property type="evidence" value="ECO:0007669"/>
    <property type="project" value="UniProtKB-KW"/>
</dbReference>
<evidence type="ECO:0000259" key="7">
    <source>
        <dbReference type="Pfam" id="PF00590"/>
    </source>
</evidence>
<evidence type="ECO:0000256" key="2">
    <source>
        <dbReference type="ARBA" id="ARBA00022573"/>
    </source>
</evidence>
<dbReference type="GO" id="GO:0032259">
    <property type="term" value="P:methylation"/>
    <property type="evidence" value="ECO:0007669"/>
    <property type="project" value="UniProtKB-KW"/>
</dbReference>
<dbReference type="RefSeq" id="WP_115835028.1">
    <property type="nucleotide sequence ID" value="NZ_CP025086.1"/>
</dbReference>
<keyword evidence="2" id="KW-0169">Cobalamin biosynthesis</keyword>
<evidence type="ECO:0000313" key="8">
    <source>
        <dbReference type="EMBL" id="REF89229.1"/>
    </source>
</evidence>
<evidence type="ECO:0000256" key="4">
    <source>
        <dbReference type="ARBA" id="ARBA00022679"/>
    </source>
</evidence>
<organism evidence="8 9">
    <name type="scientific">Methylovirgula ligni</name>
    <dbReference type="NCBI Taxonomy" id="569860"/>
    <lineage>
        <taxon>Bacteria</taxon>
        <taxon>Pseudomonadati</taxon>
        <taxon>Pseudomonadota</taxon>
        <taxon>Alphaproteobacteria</taxon>
        <taxon>Hyphomicrobiales</taxon>
        <taxon>Beijerinckiaceae</taxon>
        <taxon>Methylovirgula</taxon>
    </lineage>
</organism>
<dbReference type="Gene3D" id="3.30.950.10">
    <property type="entry name" value="Methyltransferase, Cobalt-precorrin-4 Transmethylase, Domain 2"/>
    <property type="match status" value="1"/>
</dbReference>
<comment type="caution">
    <text evidence="8">The sequence shown here is derived from an EMBL/GenBank/DDBJ whole genome shotgun (WGS) entry which is preliminary data.</text>
</comment>
<dbReference type="Pfam" id="PF00590">
    <property type="entry name" value="TP_methylase"/>
    <property type="match status" value="1"/>
</dbReference>
<dbReference type="Proteomes" id="UP000256900">
    <property type="component" value="Unassembled WGS sequence"/>
</dbReference>
<protein>
    <recommendedName>
        <fullName evidence="6">Precorrin-6A synthase [deacetylating]</fullName>
        <ecNumber evidence="6">2.1.1.152</ecNumber>
    </recommendedName>
</protein>
<name>A0A3D9Z6R8_9HYPH</name>
<dbReference type="InterPro" id="IPR014777">
    <property type="entry name" value="4pyrrole_Mease_sub1"/>
</dbReference>
<dbReference type="GO" id="GO:0043819">
    <property type="term" value="F:precorrin-6A synthase (deacetylating) activity"/>
    <property type="evidence" value="ECO:0007669"/>
    <property type="project" value="UniProtKB-EC"/>
</dbReference>
<keyword evidence="3 6" id="KW-0489">Methyltransferase</keyword>
<keyword evidence="4 6" id="KW-0808">Transferase</keyword>
<dbReference type="AlphaFoldDB" id="A0A3D9Z6R8"/>
<dbReference type="OrthoDB" id="9787471at2"/>
<dbReference type="EMBL" id="QUMO01000001">
    <property type="protein sequence ID" value="REF89229.1"/>
    <property type="molecule type" value="Genomic_DNA"/>
</dbReference>
<dbReference type="PANTHER" id="PTHR43467:SF1">
    <property type="entry name" value="PRECORRIN-6A SYNTHASE [DEACETYLATING]"/>
    <property type="match status" value="1"/>
</dbReference>
<dbReference type="SUPFAM" id="SSF53790">
    <property type="entry name" value="Tetrapyrrole methylase"/>
    <property type="match status" value="1"/>
</dbReference>
<dbReference type="PIRSF" id="PIRSF036525">
    <property type="entry name" value="CobF"/>
    <property type="match status" value="1"/>
</dbReference>
<dbReference type="NCBIfam" id="TIGR02434">
    <property type="entry name" value="CobF"/>
    <property type="match status" value="1"/>
</dbReference>
<comment type="pathway">
    <text evidence="1">Cofactor biosynthesis; adenosylcobalamin biosynthesis.</text>
</comment>
<sequence>MRRVLIIGIGAGNPDYLTIQAIDALNKVDVFFIPDKGAEKAALRDLRTGVCARFIKEKVYRFVEMAVPQRAENFSDYKANVAEWHADIEVNYARLLREELGEDECAGFLVWGDPSIYDSTLRIIENIHAKAEFAFEYDVIPGISAIQALAARHRVPLNRIGESILITTGRKLAGGYLEDADSVVVMLDGEQAFKKLAGDFQIYWGAYLGTDSEVLVSGRLSEVADEIAAIRAEHRQRNGWIMDSYLIRKIEK</sequence>
<feature type="domain" description="Tetrapyrrole methylase" evidence="7">
    <location>
        <begin position="4"/>
        <end position="223"/>
    </location>
</feature>
<gene>
    <name evidence="8" type="ORF">DES32_0447</name>
</gene>
<evidence type="ECO:0000256" key="3">
    <source>
        <dbReference type="ARBA" id="ARBA00022603"/>
    </source>
</evidence>
<keyword evidence="5 6" id="KW-0949">S-adenosyl-L-methionine</keyword>
<dbReference type="InterPro" id="IPR014776">
    <property type="entry name" value="4pyrrole_Mease_sub2"/>
</dbReference>
<accession>A0A3D9Z6R8</accession>
<dbReference type="Gene3D" id="3.40.1010.10">
    <property type="entry name" value="Cobalt-precorrin-4 Transmethylase, Domain 1"/>
    <property type="match status" value="1"/>
</dbReference>
<dbReference type="EC" id="2.1.1.152" evidence="6"/>
<evidence type="ECO:0000256" key="6">
    <source>
        <dbReference type="PIRNR" id="PIRNR036525"/>
    </source>
</evidence>
<comment type="catalytic activity">
    <reaction evidence="6">
        <text>precorrin-5 + S-adenosyl-L-methionine + H2O = precorrin-6A + acetate + S-adenosyl-L-homocysteine + 2 H(+)</text>
        <dbReference type="Rhea" id="RHEA:18261"/>
        <dbReference type="ChEBI" id="CHEBI:15377"/>
        <dbReference type="ChEBI" id="CHEBI:15378"/>
        <dbReference type="ChEBI" id="CHEBI:30089"/>
        <dbReference type="ChEBI" id="CHEBI:57856"/>
        <dbReference type="ChEBI" id="CHEBI:59789"/>
        <dbReference type="ChEBI" id="CHEBI:77871"/>
        <dbReference type="ChEBI" id="CHEBI:77872"/>
        <dbReference type="EC" id="2.1.1.152"/>
    </reaction>
</comment>
<evidence type="ECO:0000256" key="1">
    <source>
        <dbReference type="ARBA" id="ARBA00004953"/>
    </source>
</evidence>
<dbReference type="InterPro" id="IPR035996">
    <property type="entry name" value="4pyrrol_Methylase_sf"/>
</dbReference>
<evidence type="ECO:0000256" key="5">
    <source>
        <dbReference type="ARBA" id="ARBA00022691"/>
    </source>
</evidence>
<keyword evidence="9" id="KW-1185">Reference proteome</keyword>
<dbReference type="CDD" id="cd11643">
    <property type="entry name" value="Precorrin-6A-synthase"/>
    <property type="match status" value="1"/>
</dbReference>
<dbReference type="InterPro" id="IPR000878">
    <property type="entry name" value="4pyrrol_Mease"/>
</dbReference>
<dbReference type="InterPro" id="IPR012797">
    <property type="entry name" value="CobF"/>
</dbReference>
<comment type="function">
    <text evidence="6">Catalyzes the methylation of C-1 in precorrin-5 and the subsequent extrusion of acetic acid from the resulting intermediate to form cobalt-precorrin-6A.</text>
</comment>
<reference evidence="8 9" key="1">
    <citation type="submission" date="2018-08" db="EMBL/GenBank/DDBJ databases">
        <title>Genomic Encyclopedia of Type Strains, Phase IV (KMG-IV): sequencing the most valuable type-strain genomes for metagenomic binning, comparative biology and taxonomic classification.</title>
        <authorList>
            <person name="Goeker M."/>
        </authorList>
    </citation>
    <scope>NUCLEOTIDE SEQUENCE [LARGE SCALE GENOMIC DNA]</scope>
    <source>
        <strain evidence="8 9">BW863</strain>
    </source>
</reference>